<protein>
    <submittedName>
        <fullName evidence="1">Uncharacterized protein</fullName>
    </submittedName>
</protein>
<comment type="caution">
    <text evidence="1">The sequence shown here is derived from an EMBL/GenBank/DDBJ whole genome shotgun (WGS) entry which is preliminary data.</text>
</comment>
<dbReference type="RefSeq" id="WP_171544878.1">
    <property type="nucleotide sequence ID" value="NZ_JABERG010000017.1"/>
</dbReference>
<accession>A0ABX1V4Y0</accession>
<sequence length="52" mass="5880">MMLLNKFFKSLATMLNVAEASSEAQAIAKMEITIARLQQAKPVRLLHTDYLE</sequence>
<organism evidence="1 2">
    <name type="scientific">Acinetobacter terrae</name>
    <dbReference type="NCBI Taxonomy" id="2731247"/>
    <lineage>
        <taxon>Bacteria</taxon>
        <taxon>Pseudomonadati</taxon>
        <taxon>Pseudomonadota</taxon>
        <taxon>Gammaproteobacteria</taxon>
        <taxon>Moraxellales</taxon>
        <taxon>Moraxellaceae</taxon>
        <taxon>Acinetobacter</taxon>
        <taxon>Acinetobacter Taxon 24</taxon>
    </lineage>
</organism>
<reference evidence="1 2" key="1">
    <citation type="submission" date="2020-04" db="EMBL/GenBank/DDBJ databases">
        <title>Acinetobacter Taxon 24.</title>
        <authorList>
            <person name="Nemec A."/>
            <person name="Radolfova-Krizova L."/>
            <person name="Higgins P.G."/>
            <person name="Spanelova P."/>
        </authorList>
    </citation>
    <scope>NUCLEOTIDE SEQUENCE [LARGE SCALE GENOMIC DNA]</scope>
    <source>
        <strain evidence="1 2">ANC 4279</strain>
    </source>
</reference>
<evidence type="ECO:0000313" key="1">
    <source>
        <dbReference type="EMBL" id="NNH88665.1"/>
    </source>
</evidence>
<name>A0ABX1V4Y0_9GAMM</name>
<gene>
    <name evidence="1" type="ORF">HLH13_13290</name>
</gene>
<keyword evidence="2" id="KW-1185">Reference proteome</keyword>
<dbReference type="EMBL" id="JABERG010000017">
    <property type="protein sequence ID" value="NNH88665.1"/>
    <property type="molecule type" value="Genomic_DNA"/>
</dbReference>
<proteinExistence type="predicted"/>
<dbReference type="Proteomes" id="UP000546536">
    <property type="component" value="Unassembled WGS sequence"/>
</dbReference>
<evidence type="ECO:0000313" key="2">
    <source>
        <dbReference type="Proteomes" id="UP000546536"/>
    </source>
</evidence>